<keyword evidence="4" id="KW-1185">Reference proteome</keyword>
<dbReference type="Pfam" id="PF08401">
    <property type="entry name" value="ArdcN"/>
    <property type="match status" value="1"/>
</dbReference>
<dbReference type="RefSeq" id="WP_119036696.1">
    <property type="nucleotide sequence ID" value="NZ_QXDC01000004.1"/>
</dbReference>
<accession>A0A397NIL3</accession>
<dbReference type="Proteomes" id="UP000266568">
    <property type="component" value="Unassembled WGS sequence"/>
</dbReference>
<dbReference type="GO" id="GO:0003697">
    <property type="term" value="F:single-stranded DNA binding"/>
    <property type="evidence" value="ECO:0007669"/>
    <property type="project" value="InterPro"/>
</dbReference>
<organism evidence="3 4">
    <name type="scientific">Hephaestia caeni</name>
    <dbReference type="NCBI Taxonomy" id="645617"/>
    <lineage>
        <taxon>Bacteria</taxon>
        <taxon>Pseudomonadati</taxon>
        <taxon>Pseudomonadota</taxon>
        <taxon>Alphaproteobacteria</taxon>
        <taxon>Sphingomonadales</taxon>
        <taxon>Sphingomonadaceae</taxon>
        <taxon>Hephaestia</taxon>
    </lineage>
</organism>
<evidence type="ECO:0000313" key="3">
    <source>
        <dbReference type="EMBL" id="RIA37376.1"/>
    </source>
</evidence>
<comment type="caution">
    <text evidence="3">The sequence shown here is derived from an EMBL/GenBank/DDBJ whole genome shotgun (WGS) entry which is preliminary data.</text>
</comment>
<sequence>MTRTNTTSRTDSDRTDLYQSITDKIITELEAGRVPWVQPWATSKASLDMPRNGKTGDRYSGINILILWDAVVANGFSTNSFLTFRQALALGGNVRKGERGTTVVYAHRFTPDSERRRASEDGREPGSIPFLKRYTVFSTNQCEGLPERIAAPPPPVPEGLILPEAEALIVATGADFRIGGDRAFYAPGQDYVQVPRPDAYFDPINWHRTAFHELSHWVGGRSRLDRDQTGAFGSKEYGREELVAEMAGAFVCAALGIVPTVRHADYLGSWLDIIREDNRAIVRAASAASKAANFLLDFRGEAATDQPDTGDPATWRAAA</sequence>
<feature type="domain" description="Polyvalent protein metallopeptidase" evidence="2">
    <location>
        <begin position="164"/>
        <end position="286"/>
    </location>
</feature>
<dbReference type="PIRSF" id="PIRSF037112">
    <property type="entry name" value="Antirestriction_ArdC"/>
    <property type="match status" value="1"/>
</dbReference>
<evidence type="ECO:0000259" key="1">
    <source>
        <dbReference type="Pfam" id="PF08401"/>
    </source>
</evidence>
<gene>
    <name evidence="3" type="ORF">DFR49_3260</name>
</gene>
<dbReference type="InterPro" id="IPR013610">
    <property type="entry name" value="ArdC_N"/>
</dbReference>
<dbReference type="OrthoDB" id="9792687at2"/>
<evidence type="ECO:0000259" key="2">
    <source>
        <dbReference type="Pfam" id="PF18818"/>
    </source>
</evidence>
<dbReference type="AlphaFoldDB" id="A0A397NIL3"/>
<protein>
    <submittedName>
        <fullName evidence="3">Antirestriction protein ArdC</fullName>
    </submittedName>
</protein>
<dbReference type="InterPro" id="IPR017113">
    <property type="entry name" value="Antirestriction_ArdC"/>
</dbReference>
<feature type="domain" description="N-terminal" evidence="1">
    <location>
        <begin position="16"/>
        <end position="137"/>
    </location>
</feature>
<reference evidence="3 4" key="1">
    <citation type="submission" date="2018-08" db="EMBL/GenBank/DDBJ databases">
        <title>Genomic Encyclopedia of Type Strains, Phase IV (KMG-IV): sequencing the most valuable type-strain genomes for metagenomic binning, comparative biology and taxonomic classification.</title>
        <authorList>
            <person name="Goeker M."/>
        </authorList>
    </citation>
    <scope>NUCLEOTIDE SEQUENCE [LARGE SCALE GENOMIC DNA]</scope>
    <source>
        <strain evidence="3 4">DSM 25527</strain>
    </source>
</reference>
<proteinExistence type="predicted"/>
<dbReference type="Pfam" id="PF18818">
    <property type="entry name" value="MPTase-PolyVal"/>
    <property type="match status" value="1"/>
</dbReference>
<name>A0A397NIL3_9SPHN</name>
<dbReference type="InterPro" id="IPR041459">
    <property type="entry name" value="MPTase-PolyVal"/>
</dbReference>
<evidence type="ECO:0000313" key="4">
    <source>
        <dbReference type="Proteomes" id="UP000266568"/>
    </source>
</evidence>
<dbReference type="EMBL" id="QXDC01000004">
    <property type="protein sequence ID" value="RIA37376.1"/>
    <property type="molecule type" value="Genomic_DNA"/>
</dbReference>